<feature type="repeat" description="ANK" evidence="2">
    <location>
        <begin position="1233"/>
        <end position="1265"/>
    </location>
</feature>
<dbReference type="VEuPathDB" id="FungiDB:FOZG_15919"/>
<dbReference type="InterPro" id="IPR002110">
    <property type="entry name" value="Ankyrin_rpt"/>
</dbReference>
<evidence type="ECO:0000259" key="4">
    <source>
        <dbReference type="Pfam" id="PF24883"/>
    </source>
</evidence>
<dbReference type="InterPro" id="IPR035994">
    <property type="entry name" value="Nucleoside_phosphorylase_sf"/>
</dbReference>
<name>W9JEW8_FUSOX</name>
<feature type="repeat" description="ANK" evidence="2">
    <location>
        <begin position="1161"/>
        <end position="1196"/>
    </location>
</feature>
<dbReference type="HOGENOM" id="CLU_000288_34_2_1"/>
<sequence>MPGEWMKMNRRRMSVHDDVVLPHQAKRRKTAPRNFDDGSLRDRYTVAWICALHIEMAASRAMLDEEHDGLPQQANDSNSYILGTIQKHNVVIACLPEYGTNNAAIVLSNMKATFPNIRMGLMVGIGGGVPTKADIQLGDIVVGVRVMQYDLGKVVNGRLQRTAVPKIPASSIRASISNLRSRHELSCSRVPLILRDKMSKYPAYHRPREPDRLFRSSYNHESSISTCDECDQSKLEARIMRASTDPVIHYGGIASGNQVMKDAASRDDIARELDVMCFEMEAAGLMDIMPCLPIRGICDYSDSHKAKEWQRYAAATAAAYAYEFLEIWGEDAQETEINHLIANKKESDAAKRRKSIMQSMDFEEIDARKMTIKAAHYKTCRWFLQHPDYLAWTSPDRVSQHRGFLWIRGKPGAGKSTIMKFIYSEAKQTDRYGQSLTASFFFNARGEPLEKTVSGMYRSLLLQLFHGFRDLEFVLDDPELIPQKQETCPSLNVLKDLLRSAFSKLGQRSFTCFIDALDECDEQQVMDLVEYFEDLAEQSLGPRICLSSRHYPYIDIRLGIRLTLEEQIGHASDLESYINTHLRIKDNPLLTELREKMLEKAAGVFLWIVLVVDVLNDENRRGRLSLKKRLEQIPSGLSKLFKELLGRNKTNMEELQLSLLWILLSKEPLSPEEYYHGLWSGLSLEGLADLEIPDVTTTNASDCFDRCVISSSKGLAEITKASPPTVQFMHESVRDFLVKDKGLVELWPELGPDWESLGHDRLRSCCNSFIRLIIPEYTTFYEENMCVPGYFVKKYPFLRYASRFVLHHADSAANTVCQQRFLDEFPTGIWVSIVSVFEQSNIQKYRAGVELIYVLAESGHSSLIRTRLKTDSRIDCISEGEVYRYPLIAAMAKGNKDSVIALLGLSYRVRDGVDITQGLTFKLYPEVETHTPLSWACAQSHLGIAKAIVEGGACKDETNAQGWTLLMNACRKGHAEIARWLVDEGADIHVTAKRETAISLASENGHVEIVDLLLKAGAHSDACGLEGLPILCLAVDHGHLDVVRLLLDKGADVDCQDHDGWRPLHFAAQREHSEALMEELLNHGADIHAVDQYDETCLFKATTYANIETMIFLVRHGADVCARNHEGNSCLQESINNWRSSLDFIQALLENGADVNNRNIKGKTCLHMFPFWSSLNNEDFIELLINHGADVNARDNDGNAPLHCMMRHHEDAPSFVFWLAGKNGTDLDRRNNEGKTPLHVAAELNICDVSDVLIQHGADTSCRDSQGRTPLDLALLNGNERVSKLLMESGADRGTT</sequence>
<dbReference type="SMART" id="SM00248">
    <property type="entry name" value="ANK"/>
    <property type="match status" value="13"/>
</dbReference>
<feature type="repeat" description="ANK" evidence="2">
    <location>
        <begin position="1059"/>
        <end position="1092"/>
    </location>
</feature>
<dbReference type="PRINTS" id="PR01415">
    <property type="entry name" value="ANKYRIN"/>
</dbReference>
<accession>W9JEW8</accession>
<dbReference type="Pfam" id="PF12796">
    <property type="entry name" value="Ank_2"/>
    <property type="match status" value="4"/>
</dbReference>
<dbReference type="PANTHER" id="PTHR46082">
    <property type="entry name" value="ATP/GTP-BINDING PROTEIN-RELATED"/>
    <property type="match status" value="1"/>
</dbReference>
<reference evidence="5" key="2">
    <citation type="submission" date="2012-06" db="EMBL/GenBank/DDBJ databases">
        <title>Annotation of the Genome Sequence of Fusarium oxysporum Fo47.</title>
        <authorList>
            <consortium name="The Broad Institute Genomics Platform"/>
            <person name="Ma L.-J."/>
            <person name="Corby-Kistler H."/>
            <person name="Broz K."/>
            <person name="Gale L.R."/>
            <person name="Jonkers W."/>
            <person name="O'Donnell K."/>
            <person name="Ploetz R."/>
            <person name="Steinberg C."/>
            <person name="Schwartz D.C."/>
            <person name="VanEtten H."/>
            <person name="Zhou S."/>
            <person name="Young S.K."/>
            <person name="Zeng Q."/>
            <person name="Gargeya S."/>
            <person name="Fitzgerald M."/>
            <person name="Abouelleil A."/>
            <person name="Alvarado L."/>
            <person name="Chapman S.B."/>
            <person name="Gainer-Dewar J."/>
            <person name="Goldberg J."/>
            <person name="Griggs A."/>
            <person name="Gujja S."/>
            <person name="Hansen M."/>
            <person name="Howarth C."/>
            <person name="Imamovic A."/>
            <person name="Ireland A."/>
            <person name="Larimer J."/>
            <person name="McCowan C."/>
            <person name="Murphy C."/>
            <person name="Pearson M."/>
            <person name="Poon T.W."/>
            <person name="Priest M."/>
            <person name="Roberts A."/>
            <person name="Saif S."/>
            <person name="Shea T."/>
            <person name="Sykes S."/>
            <person name="Wortman J."/>
            <person name="Nusbaum C."/>
            <person name="Birren B."/>
        </authorList>
    </citation>
    <scope>NUCLEOTIDE SEQUENCE</scope>
    <source>
        <strain evidence="5">Fo47</strain>
    </source>
</reference>
<feature type="domain" description="Nucleoside phosphorylase" evidence="3">
    <location>
        <begin position="48"/>
        <end position="315"/>
    </location>
</feature>
<reference evidence="5" key="1">
    <citation type="submission" date="2011-06" db="EMBL/GenBank/DDBJ databases">
        <title>The Genome Sequence of Fusarium oxysporum Fo47.</title>
        <authorList>
            <consortium name="The Broad Institute Genome Sequencing Platform"/>
            <person name="Ma L.-J."/>
            <person name="Gale L.R."/>
            <person name="Schwartz D.C."/>
            <person name="Zhou S."/>
            <person name="Corby-Kistler H."/>
            <person name="Young S.K."/>
            <person name="Zeng Q."/>
            <person name="Gargeya S."/>
            <person name="Fitzgerald M."/>
            <person name="Haas B."/>
            <person name="Abouelleil A."/>
            <person name="Alvarado L."/>
            <person name="Arachchi H.M."/>
            <person name="Berlin A."/>
            <person name="Brown A."/>
            <person name="Chapman S.B."/>
            <person name="Chen Z."/>
            <person name="Dunbar C."/>
            <person name="Freedman E."/>
            <person name="Gearin G."/>
            <person name="Gellesch M."/>
            <person name="Goldberg J."/>
            <person name="Griggs A."/>
            <person name="Gujja S."/>
            <person name="Heiman D."/>
            <person name="Howarth C."/>
            <person name="Larson L."/>
            <person name="Lui A."/>
            <person name="MacDonald P.J.P."/>
            <person name="Mehta T."/>
            <person name="Montmayeur A."/>
            <person name="Murphy C."/>
            <person name="Neiman D."/>
            <person name="Pearson M."/>
            <person name="Priest M."/>
            <person name="Roberts A."/>
            <person name="Saif S."/>
            <person name="Shea T."/>
            <person name="Shenoy N."/>
            <person name="Sisk P."/>
            <person name="Stolte C."/>
            <person name="Sykes S."/>
            <person name="Wortman J."/>
            <person name="Nusbaum C."/>
            <person name="Birren B."/>
        </authorList>
    </citation>
    <scope>NUCLEOTIDE SEQUENCE [LARGE SCALE GENOMIC DNA]</scope>
    <source>
        <strain evidence="5">Fo47</strain>
    </source>
</reference>
<dbReference type="Pfam" id="PF24883">
    <property type="entry name" value="NPHP3_N"/>
    <property type="match status" value="1"/>
</dbReference>
<dbReference type="SUPFAM" id="SSF53167">
    <property type="entry name" value="Purine and uridine phosphorylases"/>
    <property type="match status" value="1"/>
</dbReference>
<feature type="repeat" description="ANK" evidence="2">
    <location>
        <begin position="961"/>
        <end position="993"/>
    </location>
</feature>
<evidence type="ECO:0000256" key="2">
    <source>
        <dbReference type="PROSITE-ProRule" id="PRU00023"/>
    </source>
</evidence>
<dbReference type="InterPro" id="IPR036770">
    <property type="entry name" value="Ankyrin_rpt-contain_sf"/>
</dbReference>
<dbReference type="InterPro" id="IPR056884">
    <property type="entry name" value="NPHP3-like_N"/>
</dbReference>
<feature type="domain" description="Nephrocystin 3-like N-terminal" evidence="4">
    <location>
        <begin position="379"/>
        <end position="549"/>
    </location>
</feature>
<dbReference type="PROSITE" id="PS50297">
    <property type="entry name" value="ANK_REP_REGION"/>
    <property type="match status" value="7"/>
</dbReference>
<dbReference type="Gene3D" id="3.40.50.300">
    <property type="entry name" value="P-loop containing nucleotide triphosphate hydrolases"/>
    <property type="match status" value="1"/>
</dbReference>
<dbReference type="GO" id="GO:0003824">
    <property type="term" value="F:catalytic activity"/>
    <property type="evidence" value="ECO:0007669"/>
    <property type="project" value="InterPro"/>
</dbReference>
<dbReference type="SUPFAM" id="SSF48403">
    <property type="entry name" value="Ankyrin repeat"/>
    <property type="match status" value="1"/>
</dbReference>
<keyword evidence="1" id="KW-0677">Repeat</keyword>
<dbReference type="Gene3D" id="3.40.50.1580">
    <property type="entry name" value="Nucleoside phosphorylase domain"/>
    <property type="match status" value="1"/>
</dbReference>
<gene>
    <name evidence="5" type="ORF">FOZG_15919</name>
</gene>
<dbReference type="Proteomes" id="UP000030766">
    <property type="component" value="Unassembled WGS sequence"/>
</dbReference>
<protein>
    <submittedName>
        <fullName evidence="5">Uncharacterized protein</fullName>
    </submittedName>
</protein>
<feature type="repeat" description="ANK" evidence="2">
    <location>
        <begin position="993"/>
        <end position="1025"/>
    </location>
</feature>
<proteinExistence type="predicted"/>
<organism evidence="5">
    <name type="scientific">Fusarium oxysporum Fo47</name>
    <dbReference type="NCBI Taxonomy" id="660027"/>
    <lineage>
        <taxon>Eukaryota</taxon>
        <taxon>Fungi</taxon>
        <taxon>Dikarya</taxon>
        <taxon>Ascomycota</taxon>
        <taxon>Pezizomycotina</taxon>
        <taxon>Sordariomycetes</taxon>
        <taxon>Hypocreomycetidae</taxon>
        <taxon>Hypocreales</taxon>
        <taxon>Nectriaceae</taxon>
        <taxon>Fusarium</taxon>
        <taxon>Fusarium oxysporum species complex</taxon>
    </lineage>
</organism>
<keyword evidence="2" id="KW-0040">ANK repeat</keyword>
<dbReference type="InterPro" id="IPR000845">
    <property type="entry name" value="Nucleoside_phosphorylase_d"/>
</dbReference>
<feature type="repeat" description="ANK" evidence="2">
    <location>
        <begin position="1266"/>
        <end position="1296"/>
    </location>
</feature>
<dbReference type="Pfam" id="PF01048">
    <property type="entry name" value="PNP_UDP_1"/>
    <property type="match status" value="1"/>
</dbReference>
<evidence type="ECO:0000256" key="1">
    <source>
        <dbReference type="ARBA" id="ARBA00022737"/>
    </source>
</evidence>
<dbReference type="SUPFAM" id="SSF52540">
    <property type="entry name" value="P-loop containing nucleoside triphosphate hydrolases"/>
    <property type="match status" value="1"/>
</dbReference>
<feature type="repeat" description="ANK" evidence="2">
    <location>
        <begin position="1126"/>
        <end position="1160"/>
    </location>
</feature>
<dbReference type="GO" id="GO:0009116">
    <property type="term" value="P:nucleoside metabolic process"/>
    <property type="evidence" value="ECO:0007669"/>
    <property type="project" value="InterPro"/>
</dbReference>
<dbReference type="PROSITE" id="PS50088">
    <property type="entry name" value="ANK_REPEAT"/>
    <property type="match status" value="8"/>
</dbReference>
<evidence type="ECO:0000259" key="3">
    <source>
        <dbReference type="Pfam" id="PF01048"/>
    </source>
</evidence>
<dbReference type="EMBL" id="JH717909">
    <property type="protein sequence ID" value="EWZ30436.1"/>
    <property type="molecule type" value="Genomic_DNA"/>
</dbReference>
<dbReference type="PANTHER" id="PTHR46082:SF11">
    <property type="entry name" value="AAA+ ATPASE DOMAIN-CONTAINING PROTEIN-RELATED"/>
    <property type="match status" value="1"/>
</dbReference>
<dbReference type="InterPro" id="IPR053137">
    <property type="entry name" value="NLR-like"/>
</dbReference>
<evidence type="ECO:0000313" key="5">
    <source>
        <dbReference type="EMBL" id="EWZ30436.1"/>
    </source>
</evidence>
<dbReference type="InterPro" id="IPR027417">
    <property type="entry name" value="P-loop_NTPase"/>
</dbReference>
<feature type="repeat" description="ANK" evidence="2">
    <location>
        <begin position="1026"/>
        <end position="1058"/>
    </location>
</feature>
<dbReference type="Gene3D" id="1.25.40.20">
    <property type="entry name" value="Ankyrin repeat-containing domain"/>
    <property type="match status" value="2"/>
</dbReference>